<gene>
    <name evidence="9" type="ORF">EUB48_20705</name>
</gene>
<keyword evidence="10" id="KW-1185">Reference proteome</keyword>
<keyword evidence="2 7" id="KW-0813">Transport</keyword>
<feature type="domain" description="ABC transmembrane type-1" evidence="8">
    <location>
        <begin position="57"/>
        <end position="241"/>
    </location>
</feature>
<feature type="transmembrane region" description="Helical" evidence="7">
    <location>
        <begin position="163"/>
        <end position="189"/>
    </location>
</feature>
<feature type="transmembrane region" description="Helical" evidence="7">
    <location>
        <begin position="95"/>
        <end position="117"/>
    </location>
</feature>
<evidence type="ECO:0000256" key="5">
    <source>
        <dbReference type="ARBA" id="ARBA00022989"/>
    </source>
</evidence>
<dbReference type="Proteomes" id="UP000316798">
    <property type="component" value="Chromosome"/>
</dbReference>
<evidence type="ECO:0000256" key="6">
    <source>
        <dbReference type="ARBA" id="ARBA00023136"/>
    </source>
</evidence>
<dbReference type="Pfam" id="PF00528">
    <property type="entry name" value="BPD_transp_1"/>
    <property type="match status" value="1"/>
</dbReference>
<feature type="transmembrane region" description="Helical" evidence="7">
    <location>
        <begin position="59"/>
        <end position="83"/>
    </location>
</feature>
<keyword evidence="5 7" id="KW-1133">Transmembrane helix</keyword>
<name>A0A515DHN1_9BURK</name>
<keyword evidence="3" id="KW-1003">Cell membrane</keyword>
<dbReference type="SUPFAM" id="SSF161098">
    <property type="entry name" value="MetI-like"/>
    <property type="match status" value="1"/>
</dbReference>
<sequence length="248" mass="26774">MLTGVVQHGCLLAVLLGLWEYAARNGKVDPSFFGQPSGIAQFLWSNVVVSPKLWIELGWTLLGTFASFVLGSIAALLTGLLFVSMPRVERFVDPYLSAINAMPRIALAPLFILWFGLGVSSKIAIGFSLVFFIVLSSTVAGMRGLNQDHLTLTRTLGAKPFQMFVFVTLPGAVPVIFSGLRLGLIYAMLGVVGGEIIAAEHGLGQTLAYLGSTFNMNGVMGVLLVLSLLGMGVIWLMTALERRLLRWQ</sequence>
<dbReference type="CDD" id="cd06261">
    <property type="entry name" value="TM_PBP2"/>
    <property type="match status" value="1"/>
</dbReference>
<feature type="transmembrane region" description="Helical" evidence="7">
    <location>
        <begin position="123"/>
        <end position="142"/>
    </location>
</feature>
<dbReference type="PANTHER" id="PTHR30151">
    <property type="entry name" value="ALKANE SULFONATE ABC TRANSPORTER-RELATED, MEMBRANE SUBUNIT"/>
    <property type="match status" value="1"/>
</dbReference>
<reference evidence="9 10" key="1">
    <citation type="submission" date="2019-01" db="EMBL/GenBank/DDBJ databases">
        <title>Genomic insights into a novel species Rhodoferax sp.</title>
        <authorList>
            <person name="Jin L."/>
        </authorList>
    </citation>
    <scope>NUCLEOTIDE SEQUENCE [LARGE SCALE GENOMIC DNA]</scope>
    <source>
        <strain evidence="9 10">CHu59-6-5</strain>
    </source>
</reference>
<evidence type="ECO:0000259" key="8">
    <source>
        <dbReference type="PROSITE" id="PS50928"/>
    </source>
</evidence>
<dbReference type="PANTHER" id="PTHR30151:SF20">
    <property type="entry name" value="ABC TRANSPORTER PERMEASE PROTEIN HI_0355-RELATED"/>
    <property type="match status" value="1"/>
</dbReference>
<proteinExistence type="inferred from homology"/>
<protein>
    <submittedName>
        <fullName evidence="9">ABC transporter permease</fullName>
    </submittedName>
</protein>
<dbReference type="InterPro" id="IPR000515">
    <property type="entry name" value="MetI-like"/>
</dbReference>
<dbReference type="InterPro" id="IPR035906">
    <property type="entry name" value="MetI-like_sf"/>
</dbReference>
<evidence type="ECO:0000256" key="3">
    <source>
        <dbReference type="ARBA" id="ARBA00022475"/>
    </source>
</evidence>
<accession>A0A515DHN1</accession>
<comment type="subcellular location">
    <subcellularLocation>
        <location evidence="1 7">Cell membrane</location>
        <topology evidence="1 7">Multi-pass membrane protein</topology>
    </subcellularLocation>
</comment>
<keyword evidence="4 7" id="KW-0812">Transmembrane</keyword>
<evidence type="ECO:0000313" key="9">
    <source>
        <dbReference type="EMBL" id="QDL39899.1"/>
    </source>
</evidence>
<feature type="transmembrane region" description="Helical" evidence="7">
    <location>
        <begin position="219"/>
        <end position="240"/>
    </location>
</feature>
<dbReference type="GO" id="GO:0005886">
    <property type="term" value="C:plasma membrane"/>
    <property type="evidence" value="ECO:0007669"/>
    <property type="project" value="UniProtKB-SubCell"/>
</dbReference>
<dbReference type="EMBL" id="CP035503">
    <property type="protein sequence ID" value="QDL39899.1"/>
    <property type="molecule type" value="Genomic_DNA"/>
</dbReference>
<organism evidence="9 10">
    <name type="scientific">Rhodoferax sediminis</name>
    <dbReference type="NCBI Taxonomy" id="2509614"/>
    <lineage>
        <taxon>Bacteria</taxon>
        <taxon>Pseudomonadati</taxon>
        <taxon>Pseudomonadota</taxon>
        <taxon>Betaproteobacteria</taxon>
        <taxon>Burkholderiales</taxon>
        <taxon>Comamonadaceae</taxon>
        <taxon>Rhodoferax</taxon>
    </lineage>
</organism>
<evidence type="ECO:0000256" key="7">
    <source>
        <dbReference type="RuleBase" id="RU363032"/>
    </source>
</evidence>
<keyword evidence="6 7" id="KW-0472">Membrane</keyword>
<dbReference type="AlphaFoldDB" id="A0A515DHN1"/>
<dbReference type="OrthoDB" id="7274389at2"/>
<evidence type="ECO:0000256" key="4">
    <source>
        <dbReference type="ARBA" id="ARBA00022692"/>
    </source>
</evidence>
<comment type="similarity">
    <text evidence="7">Belongs to the binding-protein-dependent transport system permease family.</text>
</comment>
<dbReference type="Gene3D" id="1.10.3720.10">
    <property type="entry name" value="MetI-like"/>
    <property type="match status" value="1"/>
</dbReference>
<dbReference type="KEGG" id="rhf:EUB48_20705"/>
<evidence type="ECO:0000256" key="2">
    <source>
        <dbReference type="ARBA" id="ARBA00022448"/>
    </source>
</evidence>
<dbReference type="GO" id="GO:0055085">
    <property type="term" value="P:transmembrane transport"/>
    <property type="evidence" value="ECO:0007669"/>
    <property type="project" value="InterPro"/>
</dbReference>
<dbReference type="PROSITE" id="PS50928">
    <property type="entry name" value="ABC_TM1"/>
    <property type="match status" value="1"/>
</dbReference>
<evidence type="ECO:0000313" key="10">
    <source>
        <dbReference type="Proteomes" id="UP000316798"/>
    </source>
</evidence>
<evidence type="ECO:0000256" key="1">
    <source>
        <dbReference type="ARBA" id="ARBA00004651"/>
    </source>
</evidence>